<evidence type="ECO:0000256" key="1">
    <source>
        <dbReference type="SAM" id="MobiDB-lite"/>
    </source>
</evidence>
<dbReference type="RefSeq" id="WP_184250261.1">
    <property type="nucleotide sequence ID" value="NZ_JACHLR010000033.1"/>
</dbReference>
<dbReference type="EMBL" id="JACHLR010000033">
    <property type="protein sequence ID" value="MBB4860818.1"/>
    <property type="molecule type" value="Genomic_DNA"/>
</dbReference>
<comment type="caution">
    <text evidence="2">The sequence shown here is derived from an EMBL/GenBank/DDBJ whole genome shotgun (WGS) entry which is preliminary data.</text>
</comment>
<organism evidence="2 3">
    <name type="scientific">Novosphingobium chloroacetimidivorans</name>
    <dbReference type="NCBI Taxonomy" id="1428314"/>
    <lineage>
        <taxon>Bacteria</taxon>
        <taxon>Pseudomonadati</taxon>
        <taxon>Pseudomonadota</taxon>
        <taxon>Alphaproteobacteria</taxon>
        <taxon>Sphingomonadales</taxon>
        <taxon>Sphingomonadaceae</taxon>
        <taxon>Novosphingobium</taxon>
    </lineage>
</organism>
<evidence type="ECO:0000313" key="3">
    <source>
        <dbReference type="Proteomes" id="UP000555448"/>
    </source>
</evidence>
<gene>
    <name evidence="2" type="ORF">HNO88_004163</name>
</gene>
<proteinExistence type="predicted"/>
<dbReference type="AlphaFoldDB" id="A0A7W7KEN4"/>
<keyword evidence="3" id="KW-1185">Reference proteome</keyword>
<reference evidence="2 3" key="1">
    <citation type="submission" date="2020-08" db="EMBL/GenBank/DDBJ databases">
        <title>Functional genomics of gut bacteria from endangered species of beetles.</title>
        <authorList>
            <person name="Carlos-Shanley C."/>
        </authorList>
    </citation>
    <scope>NUCLEOTIDE SEQUENCE [LARGE SCALE GENOMIC DNA]</scope>
    <source>
        <strain evidence="2 3">S00245</strain>
    </source>
</reference>
<protein>
    <submittedName>
        <fullName evidence="2">Uncharacterized protein</fullName>
    </submittedName>
</protein>
<sequence>MEDGETAQGQARATRYAVSQRDRSGKLRKINRGSLTPHLERIEQIVDVDGKACP</sequence>
<dbReference type="Proteomes" id="UP000555448">
    <property type="component" value="Unassembled WGS sequence"/>
</dbReference>
<accession>A0A7W7KEN4</accession>
<name>A0A7W7KEN4_9SPHN</name>
<evidence type="ECO:0000313" key="2">
    <source>
        <dbReference type="EMBL" id="MBB4860818.1"/>
    </source>
</evidence>
<feature type="region of interest" description="Disordered" evidence="1">
    <location>
        <begin position="1"/>
        <end position="24"/>
    </location>
</feature>